<protein>
    <recommendedName>
        <fullName evidence="2">Ubiquitin-like domain-containing protein</fullName>
    </recommendedName>
</protein>
<proteinExistence type="predicted"/>
<dbReference type="Pfam" id="PF00240">
    <property type="entry name" value="ubiquitin"/>
    <property type="match status" value="1"/>
</dbReference>
<dbReference type="InterPro" id="IPR000626">
    <property type="entry name" value="Ubiquitin-like_dom"/>
</dbReference>
<dbReference type="EMBL" id="VXIS01000050">
    <property type="protein sequence ID" value="KAA8910131.1"/>
    <property type="molecule type" value="Genomic_DNA"/>
</dbReference>
<evidence type="ECO:0000313" key="3">
    <source>
        <dbReference type="EMBL" id="KAA8910131.1"/>
    </source>
</evidence>
<dbReference type="InterPro" id="IPR029071">
    <property type="entry name" value="Ubiquitin-like_domsf"/>
</dbReference>
<dbReference type="PROSITE" id="PS50053">
    <property type="entry name" value="UBIQUITIN_2"/>
    <property type="match status" value="1"/>
</dbReference>
<name>A0A5J5F1X5_9PEZI</name>
<dbReference type="Proteomes" id="UP000326924">
    <property type="component" value="Unassembled WGS sequence"/>
</dbReference>
<dbReference type="SUPFAM" id="SSF54236">
    <property type="entry name" value="Ubiquitin-like"/>
    <property type="match status" value="1"/>
</dbReference>
<dbReference type="PANTHER" id="PTHR10666">
    <property type="entry name" value="UBIQUITIN"/>
    <property type="match status" value="1"/>
</dbReference>
<dbReference type="InterPro" id="IPR050158">
    <property type="entry name" value="Ubiquitin_ubiquitin-like"/>
</dbReference>
<dbReference type="Gene3D" id="3.10.20.90">
    <property type="entry name" value="Phosphatidylinositol 3-kinase Catalytic Subunit, Chain A, domain 1"/>
    <property type="match status" value="1"/>
</dbReference>
<accession>A0A5J5F1X5</accession>
<gene>
    <name evidence="3" type="ORF">FN846DRAFT_905246</name>
</gene>
<evidence type="ECO:0000256" key="1">
    <source>
        <dbReference type="SAM" id="MobiDB-lite"/>
    </source>
</evidence>
<dbReference type="AlphaFoldDB" id="A0A5J5F1X5"/>
<organism evidence="3 4">
    <name type="scientific">Sphaerosporella brunnea</name>
    <dbReference type="NCBI Taxonomy" id="1250544"/>
    <lineage>
        <taxon>Eukaryota</taxon>
        <taxon>Fungi</taxon>
        <taxon>Dikarya</taxon>
        <taxon>Ascomycota</taxon>
        <taxon>Pezizomycotina</taxon>
        <taxon>Pezizomycetes</taxon>
        <taxon>Pezizales</taxon>
        <taxon>Pyronemataceae</taxon>
        <taxon>Sphaerosporella</taxon>
    </lineage>
</organism>
<feature type="region of interest" description="Disordered" evidence="1">
    <location>
        <begin position="1"/>
        <end position="20"/>
    </location>
</feature>
<reference evidence="3 4" key="1">
    <citation type="submission" date="2019-09" db="EMBL/GenBank/DDBJ databases">
        <title>Draft genome of the ectomycorrhizal ascomycete Sphaerosporella brunnea.</title>
        <authorList>
            <consortium name="DOE Joint Genome Institute"/>
            <person name="Benucci G.M."/>
            <person name="Marozzi G."/>
            <person name="Antonielli L."/>
            <person name="Sanchez S."/>
            <person name="Marco P."/>
            <person name="Wang X."/>
            <person name="Falini L.B."/>
            <person name="Barry K."/>
            <person name="Haridas S."/>
            <person name="Lipzen A."/>
            <person name="Labutti K."/>
            <person name="Grigoriev I.V."/>
            <person name="Murat C."/>
            <person name="Martin F."/>
            <person name="Albertini E."/>
            <person name="Donnini D."/>
            <person name="Bonito G."/>
        </authorList>
    </citation>
    <scope>NUCLEOTIDE SEQUENCE [LARGE SCALE GENOMIC DNA]</scope>
    <source>
        <strain evidence="3 4">Sb_GMNB300</strain>
    </source>
</reference>
<evidence type="ECO:0000259" key="2">
    <source>
        <dbReference type="PROSITE" id="PS50053"/>
    </source>
</evidence>
<dbReference type="InParanoid" id="A0A5J5F1X5"/>
<dbReference type="InterPro" id="IPR019956">
    <property type="entry name" value="Ubiquitin_dom"/>
</dbReference>
<dbReference type="PRINTS" id="PR00348">
    <property type="entry name" value="UBIQUITIN"/>
</dbReference>
<dbReference type="OrthoDB" id="428577at2759"/>
<sequence>MSLKQPLAGSTKKSLDDTRKLAGKTMTLELQSSDAIDNVKSEAQHKEGISPDQQRLIFAALPQVSSEPTEAR</sequence>
<comment type="caution">
    <text evidence="3">The sequence shown here is derived from an EMBL/GenBank/DDBJ whole genome shotgun (WGS) entry which is preliminary data.</text>
</comment>
<feature type="domain" description="Ubiquitin-like" evidence="2">
    <location>
        <begin position="19"/>
        <end position="59"/>
    </location>
</feature>
<keyword evidence="4" id="KW-1185">Reference proteome</keyword>
<evidence type="ECO:0000313" key="4">
    <source>
        <dbReference type="Proteomes" id="UP000326924"/>
    </source>
</evidence>